<proteinExistence type="inferred from homology"/>
<comment type="function">
    <text evidence="9">Essential core component of the TIM22 complex, a complex that mediates the import and insertion of multi-pass transmembrane proteins into the mitochondrial inner membrane. In the TIM22 complex, it constitutes the voltage-activated and signal-gated channel. Forms a twin-pore translocase that uses the membrane potential as external driving force in 2 voltage-dependent steps.</text>
</comment>
<dbReference type="GO" id="GO:0045039">
    <property type="term" value="P:protein insertion into mitochondrial inner membrane"/>
    <property type="evidence" value="ECO:0007669"/>
    <property type="project" value="UniProtKB-UniRule"/>
</dbReference>
<comment type="subunit">
    <text evidence="9">Component of the TIM22 complex.</text>
</comment>
<organism evidence="10 11">
    <name type="scientific">Didymella glomerata</name>
    <dbReference type="NCBI Taxonomy" id="749621"/>
    <lineage>
        <taxon>Eukaryota</taxon>
        <taxon>Fungi</taxon>
        <taxon>Dikarya</taxon>
        <taxon>Ascomycota</taxon>
        <taxon>Pezizomycotina</taxon>
        <taxon>Dothideomycetes</taxon>
        <taxon>Pleosporomycetidae</taxon>
        <taxon>Pleosporales</taxon>
        <taxon>Pleosporineae</taxon>
        <taxon>Didymellaceae</taxon>
        <taxon>Didymella</taxon>
    </lineage>
</organism>
<protein>
    <recommendedName>
        <fullName evidence="3 9">Mitochondrial import inner membrane translocase subunit TIM22</fullName>
    </recommendedName>
</protein>
<keyword evidence="6 9" id="KW-1133">Transmembrane helix</keyword>
<dbReference type="GO" id="GO:0042721">
    <property type="term" value="C:TIM22 mitochondrial import inner membrane insertion complex"/>
    <property type="evidence" value="ECO:0007669"/>
    <property type="project" value="UniProtKB-UniRule"/>
</dbReference>
<keyword evidence="5 9" id="KW-0999">Mitochondrion inner membrane</keyword>
<feature type="transmembrane region" description="Helical" evidence="9">
    <location>
        <begin position="43"/>
        <end position="61"/>
    </location>
</feature>
<evidence type="ECO:0000256" key="7">
    <source>
        <dbReference type="ARBA" id="ARBA00023128"/>
    </source>
</evidence>
<keyword evidence="9" id="KW-0653">Protein transport</keyword>
<keyword evidence="9" id="KW-0813">Transport</keyword>
<evidence type="ECO:0000313" key="10">
    <source>
        <dbReference type="EMBL" id="KAJ4330222.1"/>
    </source>
</evidence>
<evidence type="ECO:0000256" key="2">
    <source>
        <dbReference type="ARBA" id="ARBA00008444"/>
    </source>
</evidence>
<comment type="subcellular location">
    <subcellularLocation>
        <location evidence="1 9">Mitochondrion inner membrane</location>
        <topology evidence="1 9">Multi-pass membrane protein</topology>
    </subcellularLocation>
</comment>
<dbReference type="PANTHER" id="PTHR14110">
    <property type="entry name" value="MITOCHONDRIAL IMPORT INNER MEMBRANE TRANSLOCASE SUBUNIT TIM22"/>
    <property type="match status" value="1"/>
</dbReference>
<dbReference type="PANTHER" id="PTHR14110:SF0">
    <property type="entry name" value="MITOCHONDRIAL IMPORT INNER MEMBRANE TRANSLOCASE SUBUNIT TIM22"/>
    <property type="match status" value="1"/>
</dbReference>
<evidence type="ECO:0000256" key="1">
    <source>
        <dbReference type="ARBA" id="ARBA00004448"/>
    </source>
</evidence>
<keyword evidence="7 9" id="KW-0496">Mitochondrion</keyword>
<gene>
    <name evidence="10" type="primary">TIM22</name>
    <name evidence="10" type="ORF">N0V87_010183</name>
</gene>
<keyword evidence="8 9" id="KW-0472">Membrane</keyword>
<evidence type="ECO:0000256" key="5">
    <source>
        <dbReference type="ARBA" id="ARBA00022792"/>
    </source>
</evidence>
<keyword evidence="11" id="KW-1185">Reference proteome</keyword>
<comment type="similarity">
    <text evidence="2 9">Belongs to the Tim17/Tim22/Tim23 family.</text>
</comment>
<dbReference type="Pfam" id="PF02466">
    <property type="entry name" value="Tim17"/>
    <property type="match status" value="1"/>
</dbReference>
<dbReference type="GO" id="GO:0030943">
    <property type="term" value="F:mitochondrion targeting sequence binding"/>
    <property type="evidence" value="ECO:0007669"/>
    <property type="project" value="TreeGrafter"/>
</dbReference>
<evidence type="ECO:0000256" key="8">
    <source>
        <dbReference type="ARBA" id="ARBA00023136"/>
    </source>
</evidence>
<comment type="caution">
    <text evidence="9">Lacks conserved residue(s) required for the propagation of feature annotation.</text>
</comment>
<evidence type="ECO:0000256" key="4">
    <source>
        <dbReference type="ARBA" id="ARBA00022692"/>
    </source>
</evidence>
<name>A0A9W8WPV5_9PLEO</name>
<dbReference type="EMBL" id="JAPEUV010000215">
    <property type="protein sequence ID" value="KAJ4330222.1"/>
    <property type="molecule type" value="Genomic_DNA"/>
</dbReference>
<evidence type="ECO:0000256" key="9">
    <source>
        <dbReference type="RuleBase" id="RU367038"/>
    </source>
</evidence>
<comment type="caution">
    <text evidence="10">The sequence shown here is derived from an EMBL/GenBank/DDBJ whole genome shotgun (WGS) entry which is preliminary data.</text>
</comment>
<accession>A0A9W8WPV5</accession>
<dbReference type="GO" id="GO:0008320">
    <property type="term" value="F:protein transmembrane transporter activity"/>
    <property type="evidence" value="ECO:0007669"/>
    <property type="project" value="UniProtKB-UniRule"/>
</dbReference>
<reference evidence="10" key="1">
    <citation type="submission" date="2022-10" db="EMBL/GenBank/DDBJ databases">
        <title>Tapping the CABI collections for fungal endophytes: first genome assemblies for Collariella, Neodidymelliopsis, Ascochyta clinopodiicola, Didymella pomorum, Didymosphaeria variabile, Neocosmospora piperis and Neocucurbitaria cava.</title>
        <authorList>
            <person name="Hill R."/>
        </authorList>
    </citation>
    <scope>NUCLEOTIDE SEQUENCE</scope>
    <source>
        <strain evidence="10">IMI 360193</strain>
    </source>
</reference>
<dbReference type="AlphaFoldDB" id="A0A9W8WPV5"/>
<dbReference type="InterPro" id="IPR039175">
    <property type="entry name" value="TIM22"/>
</dbReference>
<keyword evidence="4 9" id="KW-0812">Transmembrane</keyword>
<evidence type="ECO:0000313" key="11">
    <source>
        <dbReference type="Proteomes" id="UP001140562"/>
    </source>
</evidence>
<keyword evidence="9" id="KW-0811">Translocation</keyword>
<dbReference type="OrthoDB" id="75343at2759"/>
<sequence length="272" mass="27063">MAFPNNPNGMMANMNPTAGMSEQEVQMTKMIQASMESCVGKTVMAGVMGGGLGAMFGLFMASMRYDTPMGQPLPTANASPVAGGAASTASSTAAKEAGTASTTASTANAANAAKGTPITNAVRAAATSTATSTSTLPSAAATQAISSSGTATASAVAPAPTSPFAQPGISDLPLKQQLKHGLRDMYRSSISSGKNFAKVGAIFSGTECAIEGLRAKNDLYNGVAGGCITGGVLARNAGPQAVVVGCAGFAVFSAAIDAYMRMPEDERSKPIA</sequence>
<evidence type="ECO:0000256" key="3">
    <source>
        <dbReference type="ARBA" id="ARBA00020722"/>
    </source>
</evidence>
<dbReference type="Proteomes" id="UP001140562">
    <property type="component" value="Unassembled WGS sequence"/>
</dbReference>
<evidence type="ECO:0000256" key="6">
    <source>
        <dbReference type="ARBA" id="ARBA00022989"/>
    </source>
</evidence>